<dbReference type="EMBL" id="JABANO010016309">
    <property type="protein sequence ID" value="KAF4735404.1"/>
    <property type="molecule type" value="Genomic_DNA"/>
</dbReference>
<evidence type="ECO:0000313" key="2">
    <source>
        <dbReference type="EMBL" id="KAF4741984.1"/>
    </source>
</evidence>
<keyword evidence="3" id="KW-1185">Reference proteome</keyword>
<dbReference type="Proteomes" id="UP000553632">
    <property type="component" value="Unassembled WGS sequence"/>
</dbReference>
<dbReference type="Proteomes" id="UP000574390">
    <property type="component" value="Unassembled WGS sequence"/>
</dbReference>
<evidence type="ECO:0000313" key="1">
    <source>
        <dbReference type="EMBL" id="KAF4735404.1"/>
    </source>
</evidence>
<comment type="caution">
    <text evidence="1">The sequence shown here is derived from an EMBL/GenBank/DDBJ whole genome shotgun (WGS) entry which is preliminary data.</text>
</comment>
<accession>A0A7J6SQZ9</accession>
<dbReference type="AlphaFoldDB" id="A0A7J6SQZ9"/>
<reference evidence="3 4" key="1">
    <citation type="submission" date="2020-04" db="EMBL/GenBank/DDBJ databases">
        <title>Perkinsus olseni comparative genomics.</title>
        <authorList>
            <person name="Bogema D.R."/>
        </authorList>
    </citation>
    <scope>NUCLEOTIDE SEQUENCE [LARGE SCALE GENOMIC DNA]</scope>
    <source>
        <strain evidence="2">ATCC PRA-205</strain>
        <strain evidence="1 3">ATCC PRA-207</strain>
    </source>
</reference>
<sequence>MGFILQTTYIICPKTTQREVFQINFHEGFMTGYYPAGHSMWPDENERGAIYREPEGRFLKDPVNFHVKPILRRCWEDFCCKVRKALEDRYGSFQNMCARYHVLTTLAAAETLKKLRWGEDDVV</sequence>
<proteinExistence type="predicted"/>
<evidence type="ECO:0000313" key="4">
    <source>
        <dbReference type="Proteomes" id="UP000574390"/>
    </source>
</evidence>
<name>A0A7J6SQZ9_PEROL</name>
<dbReference type="EMBL" id="JABANM010008805">
    <property type="protein sequence ID" value="KAF4741984.1"/>
    <property type="molecule type" value="Genomic_DNA"/>
</dbReference>
<evidence type="ECO:0000313" key="3">
    <source>
        <dbReference type="Proteomes" id="UP000553632"/>
    </source>
</evidence>
<organism evidence="1 3">
    <name type="scientific">Perkinsus olseni</name>
    <name type="common">Perkinsus atlanticus</name>
    <dbReference type="NCBI Taxonomy" id="32597"/>
    <lineage>
        <taxon>Eukaryota</taxon>
        <taxon>Sar</taxon>
        <taxon>Alveolata</taxon>
        <taxon>Perkinsozoa</taxon>
        <taxon>Perkinsea</taxon>
        <taxon>Perkinsida</taxon>
        <taxon>Perkinsidae</taxon>
        <taxon>Perkinsus</taxon>
    </lineage>
</organism>
<gene>
    <name evidence="2" type="ORF">FOZ62_013789</name>
    <name evidence="1" type="ORF">FOZ63_026060</name>
</gene>
<protein>
    <submittedName>
        <fullName evidence="1">Uncharacterized protein</fullName>
    </submittedName>
</protein>